<dbReference type="InterPro" id="IPR030378">
    <property type="entry name" value="G_CP_dom"/>
</dbReference>
<keyword evidence="2 4" id="KW-0547">Nucleotide-binding</keyword>
<dbReference type="InterPro" id="IPR006073">
    <property type="entry name" value="GTP-bd"/>
</dbReference>
<organism evidence="7 8">
    <name type="scientific">Pediococcus stilesii</name>
    <dbReference type="NCBI Taxonomy" id="331679"/>
    <lineage>
        <taxon>Bacteria</taxon>
        <taxon>Bacillati</taxon>
        <taxon>Bacillota</taxon>
        <taxon>Bacilli</taxon>
        <taxon>Lactobacillales</taxon>
        <taxon>Lactobacillaceae</taxon>
        <taxon>Pediococcus</taxon>
    </lineage>
</organism>
<evidence type="ECO:0000259" key="6">
    <source>
        <dbReference type="PROSITE" id="PS51721"/>
    </source>
</evidence>
<dbReference type="EMBL" id="JQBX01000001">
    <property type="protein sequence ID" value="KRN95177.1"/>
    <property type="molecule type" value="Genomic_DNA"/>
</dbReference>
<dbReference type="PATRIC" id="fig|331679.3.peg.60"/>
<keyword evidence="3 4" id="KW-0342">GTP-binding</keyword>
<dbReference type="GO" id="GO:0006412">
    <property type="term" value="P:translation"/>
    <property type="evidence" value="ECO:0007669"/>
    <property type="project" value="TreeGrafter"/>
</dbReference>
<dbReference type="GO" id="GO:0005525">
    <property type="term" value="F:GTP binding"/>
    <property type="evidence" value="ECO:0007669"/>
    <property type="project" value="UniProtKB-KW"/>
</dbReference>
<keyword evidence="4" id="KW-0963">Cytoplasm</keyword>
<comment type="subcellular location">
    <subcellularLocation>
        <location evidence="4">Cytoplasm</location>
    </subcellularLocation>
</comment>
<dbReference type="CDD" id="cd01856">
    <property type="entry name" value="YlqF"/>
    <property type="match status" value="1"/>
</dbReference>
<dbReference type="NCBIfam" id="TIGR03596">
    <property type="entry name" value="GTPase_YlqF"/>
    <property type="match status" value="1"/>
</dbReference>
<evidence type="ECO:0000256" key="4">
    <source>
        <dbReference type="PIRNR" id="PIRNR006230"/>
    </source>
</evidence>
<evidence type="ECO:0000256" key="3">
    <source>
        <dbReference type="ARBA" id="ARBA00023134"/>
    </source>
</evidence>
<comment type="caution">
    <text evidence="7">The sequence shown here is derived from an EMBL/GenBank/DDBJ whole genome shotgun (WGS) entry which is preliminary data.</text>
</comment>
<dbReference type="Proteomes" id="UP000051859">
    <property type="component" value="Unassembled WGS sequence"/>
</dbReference>
<name>A0A0R2L055_9LACO</name>
<dbReference type="SUPFAM" id="SSF52540">
    <property type="entry name" value="P-loop containing nucleoside triphosphate hydrolases"/>
    <property type="match status" value="1"/>
</dbReference>
<gene>
    <name evidence="7" type="ORF">IV81_GL000059</name>
</gene>
<comment type="function">
    <text evidence="4">Required for a late step of 50S ribosomal subunit assembly. Has GTPase activity.</text>
</comment>
<dbReference type="Gene3D" id="1.10.1580.10">
    <property type="match status" value="1"/>
</dbReference>
<reference evidence="7 8" key="1">
    <citation type="journal article" date="2015" name="Genome Announc.">
        <title>Expanding the biotechnology potential of lactobacilli through comparative genomics of 213 strains and associated genera.</title>
        <authorList>
            <person name="Sun Z."/>
            <person name="Harris H.M."/>
            <person name="McCann A."/>
            <person name="Guo C."/>
            <person name="Argimon S."/>
            <person name="Zhang W."/>
            <person name="Yang X."/>
            <person name="Jeffery I.B."/>
            <person name="Cooney J.C."/>
            <person name="Kagawa T.F."/>
            <person name="Liu W."/>
            <person name="Song Y."/>
            <person name="Salvetti E."/>
            <person name="Wrobel A."/>
            <person name="Rasinkangas P."/>
            <person name="Parkhill J."/>
            <person name="Rea M.C."/>
            <person name="O'Sullivan O."/>
            <person name="Ritari J."/>
            <person name="Douillard F.P."/>
            <person name="Paul Ross R."/>
            <person name="Yang R."/>
            <person name="Briner A.E."/>
            <person name="Felis G.E."/>
            <person name="de Vos W.M."/>
            <person name="Barrangou R."/>
            <person name="Klaenhammer T.R."/>
            <person name="Caufield P.W."/>
            <person name="Cui Y."/>
            <person name="Zhang H."/>
            <person name="O'Toole P.W."/>
        </authorList>
    </citation>
    <scope>NUCLEOTIDE SEQUENCE [LARGE SCALE GENOMIC DNA]</scope>
    <source>
        <strain evidence="7 8">DSM 18001</strain>
    </source>
</reference>
<accession>A0A0R2L055</accession>
<dbReference type="PROSITE" id="PS51721">
    <property type="entry name" value="G_CP"/>
    <property type="match status" value="1"/>
</dbReference>
<dbReference type="Pfam" id="PF01926">
    <property type="entry name" value="MMR_HSR1"/>
    <property type="match status" value="1"/>
</dbReference>
<feature type="binding site" evidence="5">
    <location>
        <position position="175"/>
    </location>
    <ligand>
        <name>GTP</name>
        <dbReference type="ChEBI" id="CHEBI:37565"/>
    </ligand>
</feature>
<protein>
    <recommendedName>
        <fullName evidence="1 4">Ribosome biogenesis GTPase A</fullName>
    </recommendedName>
</protein>
<dbReference type="InterPro" id="IPR016478">
    <property type="entry name" value="GTPase_MTG1"/>
</dbReference>
<dbReference type="GO" id="GO:0005737">
    <property type="term" value="C:cytoplasm"/>
    <property type="evidence" value="ECO:0007669"/>
    <property type="project" value="UniProtKB-SubCell"/>
</dbReference>
<dbReference type="RefSeq" id="WP_057801156.1">
    <property type="nucleotide sequence ID" value="NZ_JQBX01000001.1"/>
</dbReference>
<dbReference type="InterPro" id="IPR023179">
    <property type="entry name" value="GTP-bd_ortho_bundle_sf"/>
</dbReference>
<sequence>MAIIQWYPGHMAKAIRQVEEKLKLVDIVFELVDARIPVSSRNPMIEDVIKDKPHLLILTKADLADPRETQKWLDYYKKNHEYAIALNSKEPSTENIILKKTQEILADRISNRAERGIKNSEIRSMCIGIPNVGKSTLLNHLVNKKVAITGDRPGVTKKQQWLKSRRGLYLLDTPGILWPKFEDQNVGNKLAFTGAIKDNLYANDDVVLFGLNIFIQKYREGLIERYHLNDEDLALDLPDLLLLITQKLGMRDDYDRSSQRILLDARKGKLGRFTLDFVEELSELGDD</sequence>
<evidence type="ECO:0000313" key="7">
    <source>
        <dbReference type="EMBL" id="KRN95177.1"/>
    </source>
</evidence>
<dbReference type="Gene3D" id="3.40.50.300">
    <property type="entry name" value="P-loop containing nucleotide triphosphate hydrolases"/>
    <property type="match status" value="1"/>
</dbReference>
<dbReference type="AlphaFoldDB" id="A0A0R2L055"/>
<evidence type="ECO:0000313" key="8">
    <source>
        <dbReference type="Proteomes" id="UP000051859"/>
    </source>
</evidence>
<proteinExistence type="inferred from homology"/>
<dbReference type="PANTHER" id="PTHR45782:SF4">
    <property type="entry name" value="MITOCHONDRIAL RIBOSOME-ASSOCIATED GTPASE 1"/>
    <property type="match status" value="1"/>
</dbReference>
<keyword evidence="8" id="KW-1185">Reference proteome</keyword>
<feature type="binding site" evidence="5">
    <location>
        <begin position="87"/>
        <end position="88"/>
    </location>
    <ligand>
        <name>GTP</name>
        <dbReference type="ChEBI" id="CHEBI:37565"/>
    </ligand>
</feature>
<feature type="domain" description="CP-type G" evidence="6">
    <location>
        <begin position="15"/>
        <end position="179"/>
    </location>
</feature>
<dbReference type="GO" id="GO:0003924">
    <property type="term" value="F:GTPase activity"/>
    <property type="evidence" value="ECO:0007669"/>
    <property type="project" value="TreeGrafter"/>
</dbReference>
<dbReference type="InterPro" id="IPR027417">
    <property type="entry name" value="P-loop_NTPase"/>
</dbReference>
<dbReference type="PANTHER" id="PTHR45782">
    <property type="entry name" value="MITOCHONDRIAL RIBOSOME-ASSOCIATED GTPASE 1"/>
    <property type="match status" value="1"/>
</dbReference>
<dbReference type="FunFam" id="3.40.50.300:FF:000590">
    <property type="entry name" value="Ribosome biogenesis GTPase A"/>
    <property type="match status" value="1"/>
</dbReference>
<dbReference type="PIRSF" id="PIRSF006230">
    <property type="entry name" value="MG442"/>
    <property type="match status" value="1"/>
</dbReference>
<feature type="binding site" evidence="5">
    <location>
        <begin position="131"/>
        <end position="136"/>
    </location>
    <ligand>
        <name>GTP</name>
        <dbReference type="ChEBI" id="CHEBI:37565"/>
    </ligand>
</feature>
<dbReference type="STRING" id="331679.IV81_GL000059"/>
<evidence type="ECO:0000256" key="2">
    <source>
        <dbReference type="ARBA" id="ARBA00022741"/>
    </source>
</evidence>
<dbReference type="InterPro" id="IPR019991">
    <property type="entry name" value="GTP-bd_ribosome_bgen"/>
</dbReference>
<evidence type="ECO:0000256" key="5">
    <source>
        <dbReference type="PIRSR" id="PIRSR006230-1"/>
    </source>
</evidence>
<evidence type="ECO:0000256" key="1">
    <source>
        <dbReference type="ARBA" id="ARBA00014898"/>
    </source>
</evidence>
<comment type="similarity">
    <text evidence="4">Belongs to the TRAFAC class YlqF/YawG GTPase family. MTG1 subfamily.</text>
</comment>